<dbReference type="EMBL" id="CAJPEV010003996">
    <property type="protein sequence ID" value="CAG0900958.1"/>
    <property type="molecule type" value="Genomic_DNA"/>
</dbReference>
<dbReference type="InterPro" id="IPR011029">
    <property type="entry name" value="DEATH-like_dom_sf"/>
</dbReference>
<keyword evidence="2" id="KW-1133">Transmembrane helix</keyword>
<evidence type="ECO:0000259" key="3">
    <source>
        <dbReference type="Pfam" id="PF00619"/>
    </source>
</evidence>
<evidence type="ECO:0000256" key="2">
    <source>
        <dbReference type="SAM" id="Phobius"/>
    </source>
</evidence>
<keyword evidence="2" id="KW-0812">Transmembrane</keyword>
<dbReference type="AlphaFoldDB" id="A0A7R9ADC5"/>
<feature type="domain" description="CARD" evidence="3">
    <location>
        <begin position="19"/>
        <end position="93"/>
    </location>
</feature>
<evidence type="ECO:0000313" key="4">
    <source>
        <dbReference type="EMBL" id="CAD7251978.1"/>
    </source>
</evidence>
<feature type="region of interest" description="Disordered" evidence="1">
    <location>
        <begin position="224"/>
        <end position="248"/>
    </location>
</feature>
<dbReference type="CDD" id="cd01671">
    <property type="entry name" value="CARD"/>
    <property type="match status" value="1"/>
</dbReference>
<dbReference type="SUPFAM" id="SSF47986">
    <property type="entry name" value="DEATH domain"/>
    <property type="match status" value="1"/>
</dbReference>
<feature type="compositionally biased region" description="Polar residues" evidence="1">
    <location>
        <begin position="224"/>
        <end position="233"/>
    </location>
</feature>
<keyword evidence="5" id="KW-1185">Reference proteome</keyword>
<name>A0A7R9ADC5_9CRUS</name>
<feature type="compositionally biased region" description="Polar residues" evidence="1">
    <location>
        <begin position="122"/>
        <end position="135"/>
    </location>
</feature>
<dbReference type="Proteomes" id="UP000677054">
    <property type="component" value="Unassembled WGS sequence"/>
</dbReference>
<organism evidence="4">
    <name type="scientific">Darwinula stevensoni</name>
    <dbReference type="NCBI Taxonomy" id="69355"/>
    <lineage>
        <taxon>Eukaryota</taxon>
        <taxon>Metazoa</taxon>
        <taxon>Ecdysozoa</taxon>
        <taxon>Arthropoda</taxon>
        <taxon>Crustacea</taxon>
        <taxon>Oligostraca</taxon>
        <taxon>Ostracoda</taxon>
        <taxon>Podocopa</taxon>
        <taxon>Podocopida</taxon>
        <taxon>Darwinulocopina</taxon>
        <taxon>Darwinuloidea</taxon>
        <taxon>Darwinulidae</taxon>
        <taxon>Darwinula</taxon>
    </lineage>
</organism>
<evidence type="ECO:0000256" key="1">
    <source>
        <dbReference type="SAM" id="MobiDB-lite"/>
    </source>
</evidence>
<accession>A0A7R9ADC5</accession>
<sequence>MTTESGRSSGNDELKPFWAALADRLDVPKIAPILVSKDVLAPNWRDTEEKLSTKQEEREAILKIVRGQGPSGIQKFKDALEEIGQSHLMTPVEPSLRENPAPSASEAAESKPLLLDKGPSIETDQTGTHPHNVNKPTVAYSANSKRNMYLTSFGFVCLIFLGLFIVILLVGSPMVWSYMWNPTKVNCDIKESQQQKVILKPGKKNAIDPFPMDWDGVISQLHTQENGPTTETSESAEEKGNFDTAPEGNSDWVLNVANALDSVEEIAQLLPSMTEREAAAWNNRREAEKEAAREAGAAGYWRKEVENGKADVDLQRALSYESVAAAWRAVAVKWEAARVAYEYILEKAEVENGGEDLLYGLESGIRKAKLCWNEAEEANIDAEKKAKAVSLQTSKHIF</sequence>
<feature type="region of interest" description="Disordered" evidence="1">
    <location>
        <begin position="92"/>
        <end position="135"/>
    </location>
</feature>
<dbReference type="InterPro" id="IPR001315">
    <property type="entry name" value="CARD"/>
</dbReference>
<dbReference type="Pfam" id="PF00619">
    <property type="entry name" value="CARD"/>
    <property type="match status" value="1"/>
</dbReference>
<feature type="transmembrane region" description="Helical" evidence="2">
    <location>
        <begin position="153"/>
        <end position="180"/>
    </location>
</feature>
<dbReference type="EMBL" id="LR903513">
    <property type="protein sequence ID" value="CAD7251978.1"/>
    <property type="molecule type" value="Genomic_DNA"/>
</dbReference>
<protein>
    <recommendedName>
        <fullName evidence="3">CARD domain-containing protein</fullName>
    </recommendedName>
</protein>
<feature type="compositionally biased region" description="Low complexity" evidence="1">
    <location>
        <begin position="98"/>
        <end position="115"/>
    </location>
</feature>
<gene>
    <name evidence="4" type="ORF">DSTB1V02_LOCUS11739</name>
</gene>
<evidence type="ECO:0000313" key="5">
    <source>
        <dbReference type="Proteomes" id="UP000677054"/>
    </source>
</evidence>
<proteinExistence type="predicted"/>
<dbReference type="Gene3D" id="1.10.533.10">
    <property type="entry name" value="Death Domain, Fas"/>
    <property type="match status" value="1"/>
</dbReference>
<reference evidence="4" key="1">
    <citation type="submission" date="2020-11" db="EMBL/GenBank/DDBJ databases">
        <authorList>
            <person name="Tran Van P."/>
        </authorList>
    </citation>
    <scope>NUCLEOTIDE SEQUENCE</scope>
</reference>
<keyword evidence="2" id="KW-0472">Membrane</keyword>
<dbReference type="GO" id="GO:0042981">
    <property type="term" value="P:regulation of apoptotic process"/>
    <property type="evidence" value="ECO:0007669"/>
    <property type="project" value="InterPro"/>
</dbReference>